<dbReference type="EMBL" id="VSSQ01066693">
    <property type="protein sequence ID" value="MPN19184.1"/>
    <property type="molecule type" value="Genomic_DNA"/>
</dbReference>
<keyword evidence="1" id="KW-0446">Lipid-binding</keyword>
<dbReference type="Gene3D" id="3.40.50.10440">
    <property type="entry name" value="Dihydroxyacetone kinase, domain 1"/>
    <property type="match status" value="1"/>
</dbReference>
<dbReference type="InterPro" id="IPR050270">
    <property type="entry name" value="DegV_domain_contain"/>
</dbReference>
<dbReference type="GO" id="GO:0008289">
    <property type="term" value="F:lipid binding"/>
    <property type="evidence" value="ECO:0007669"/>
    <property type="project" value="UniProtKB-KW"/>
</dbReference>
<protein>
    <submittedName>
        <fullName evidence="2">DegV domain-containing protein</fullName>
    </submittedName>
</protein>
<dbReference type="PROSITE" id="PS51482">
    <property type="entry name" value="DEGV"/>
    <property type="match status" value="1"/>
</dbReference>
<dbReference type="PANTHER" id="PTHR33434">
    <property type="entry name" value="DEGV DOMAIN-CONTAINING PROTEIN DR_1986-RELATED"/>
    <property type="match status" value="1"/>
</dbReference>
<reference evidence="2" key="1">
    <citation type="submission" date="2019-08" db="EMBL/GenBank/DDBJ databases">
        <authorList>
            <person name="Kucharzyk K."/>
            <person name="Murdoch R.W."/>
            <person name="Higgins S."/>
            <person name="Loffler F."/>
        </authorList>
    </citation>
    <scope>NUCLEOTIDE SEQUENCE</scope>
</reference>
<dbReference type="NCBIfam" id="TIGR00762">
    <property type="entry name" value="DegV"/>
    <property type="match status" value="1"/>
</dbReference>
<evidence type="ECO:0000256" key="1">
    <source>
        <dbReference type="ARBA" id="ARBA00023121"/>
    </source>
</evidence>
<dbReference type="SUPFAM" id="SSF82549">
    <property type="entry name" value="DAK1/DegV-like"/>
    <property type="match status" value="1"/>
</dbReference>
<dbReference type="AlphaFoldDB" id="A0A645G4W2"/>
<comment type="caution">
    <text evidence="2">The sequence shown here is derived from an EMBL/GenBank/DDBJ whole genome shotgun (WGS) entry which is preliminary data.</text>
</comment>
<name>A0A645G4W2_9ZZZZ</name>
<gene>
    <name evidence="2" type="ORF">SDC9_166550</name>
</gene>
<organism evidence="2">
    <name type="scientific">bioreactor metagenome</name>
    <dbReference type="NCBI Taxonomy" id="1076179"/>
    <lineage>
        <taxon>unclassified sequences</taxon>
        <taxon>metagenomes</taxon>
        <taxon>ecological metagenomes</taxon>
    </lineage>
</organism>
<dbReference type="Gene3D" id="3.30.1180.10">
    <property type="match status" value="1"/>
</dbReference>
<dbReference type="Pfam" id="PF02645">
    <property type="entry name" value="DegV"/>
    <property type="match status" value="1"/>
</dbReference>
<proteinExistence type="predicted"/>
<dbReference type="PANTHER" id="PTHR33434:SF3">
    <property type="entry name" value="DEGV DOMAIN-CONTAINING PROTEIN YITS"/>
    <property type="match status" value="1"/>
</dbReference>
<dbReference type="InterPro" id="IPR043168">
    <property type="entry name" value="DegV_C"/>
</dbReference>
<accession>A0A645G4W2</accession>
<sequence>MERYPERKVYCVDSRCASAGQGMLVYHAALQKHEGSDIDELNDWVLQNRNHLCHWFTVNDLNYLKRGGRVSASAAVLGTMLSVKPVLHVDKEGHLILREKVRGRRKSLGSLADHMGRFCVKPGEQTIFIGHGDCFNDAVILSIMVKQRFAVKKVVISNIGPIIGAHTGADVLALFFFGNEK</sequence>
<evidence type="ECO:0000313" key="2">
    <source>
        <dbReference type="EMBL" id="MPN19184.1"/>
    </source>
</evidence>
<dbReference type="InterPro" id="IPR003797">
    <property type="entry name" value="DegV"/>
</dbReference>